<dbReference type="AlphaFoldDB" id="A0A127F7F7"/>
<reference evidence="2 3" key="1">
    <citation type="submission" date="2015-06" db="EMBL/GenBank/DDBJ databases">
        <title>A Comprehensive Approach to Explore the Metabolic and Phylogenetic Diversity of Bacterial Steroid Degradation in the Environment: Testosterone as an Example.</title>
        <authorList>
            <person name="Yang F.-C."/>
            <person name="Chen Y.-L."/>
            <person name="Yu C.-P."/>
            <person name="Tang S.-L."/>
            <person name="Wang P.-H."/>
            <person name="Ismail W."/>
            <person name="Wang C.-H."/>
            <person name="Yang C.-Y."/>
            <person name="Chiang Y.-R."/>
        </authorList>
    </citation>
    <scope>NUCLEOTIDE SEQUENCE [LARGE SCALE GENOMIC DNA]</scope>
    <source>
        <strain evidence="2 3">DSM 18526</strain>
    </source>
</reference>
<dbReference type="RefSeq" id="WP_066917802.1">
    <property type="nucleotide sequence ID" value="NZ_CP011971.1"/>
</dbReference>
<feature type="domain" description="PIN" evidence="1">
    <location>
        <begin position="9"/>
        <end position="133"/>
    </location>
</feature>
<dbReference type="Gene3D" id="3.40.50.1010">
    <property type="entry name" value="5'-nuclease"/>
    <property type="match status" value="1"/>
</dbReference>
<dbReference type="InterPro" id="IPR029060">
    <property type="entry name" value="PIN-like_dom_sf"/>
</dbReference>
<name>A0A127F7F7_STEDE</name>
<dbReference type="KEGG" id="sdf:ACG33_00105"/>
<proteinExistence type="predicted"/>
<dbReference type="InterPro" id="IPR052919">
    <property type="entry name" value="TA_system_RNase"/>
</dbReference>
<dbReference type="STRING" id="465721.ACG33_00105"/>
<protein>
    <recommendedName>
        <fullName evidence="1">PIN domain-containing protein</fullName>
    </recommendedName>
</protein>
<dbReference type="CDD" id="cd09872">
    <property type="entry name" value="PIN_Sll0205-like"/>
    <property type="match status" value="1"/>
</dbReference>
<accession>A0A127F7F7</accession>
<evidence type="ECO:0000313" key="3">
    <source>
        <dbReference type="Proteomes" id="UP000070250"/>
    </source>
</evidence>
<evidence type="ECO:0000259" key="1">
    <source>
        <dbReference type="Pfam" id="PF01850"/>
    </source>
</evidence>
<dbReference type="EMBL" id="CP011971">
    <property type="protein sequence ID" value="AMN45528.1"/>
    <property type="molecule type" value="Genomic_DNA"/>
</dbReference>
<dbReference type="Pfam" id="PF01850">
    <property type="entry name" value="PIN"/>
    <property type="match status" value="1"/>
</dbReference>
<sequence length="143" mass="15781">MIVSDMPLLLDTHVWIWLSFGTPGAFQPDLRKRLETADRTHPLHVSIISVWEVAQLAAKGRLNLARPTQTWVEQSLAHPALQLLALNDSAVVVESNELPGHFHADPADRLLVATARIGGYTLVTRDRKILDYGKAGYVNVLAA</sequence>
<evidence type="ECO:0000313" key="2">
    <source>
        <dbReference type="EMBL" id="AMN45528.1"/>
    </source>
</evidence>
<dbReference type="PANTHER" id="PTHR36173">
    <property type="entry name" value="RIBONUCLEASE VAPC16-RELATED"/>
    <property type="match status" value="1"/>
</dbReference>
<dbReference type="InterPro" id="IPR041705">
    <property type="entry name" value="PIN_Sll0205"/>
</dbReference>
<keyword evidence="3" id="KW-1185">Reference proteome</keyword>
<organism evidence="2 3">
    <name type="scientific">Steroidobacter denitrificans</name>
    <dbReference type="NCBI Taxonomy" id="465721"/>
    <lineage>
        <taxon>Bacteria</taxon>
        <taxon>Pseudomonadati</taxon>
        <taxon>Pseudomonadota</taxon>
        <taxon>Gammaproteobacteria</taxon>
        <taxon>Steroidobacterales</taxon>
        <taxon>Steroidobacteraceae</taxon>
        <taxon>Steroidobacter</taxon>
    </lineage>
</organism>
<gene>
    <name evidence="2" type="ORF">ACG33_00105</name>
</gene>
<dbReference type="OrthoDB" id="9798990at2"/>
<dbReference type="SUPFAM" id="SSF88723">
    <property type="entry name" value="PIN domain-like"/>
    <property type="match status" value="1"/>
</dbReference>
<dbReference type="InterPro" id="IPR002716">
    <property type="entry name" value="PIN_dom"/>
</dbReference>
<dbReference type="Proteomes" id="UP000070250">
    <property type="component" value="Chromosome"/>
</dbReference>
<dbReference type="PANTHER" id="PTHR36173:SF1">
    <property type="entry name" value="RIBONUCLEASE VAPC22"/>
    <property type="match status" value="1"/>
</dbReference>